<reference evidence="1 2" key="2">
    <citation type="journal article" date="2019" name="G3 (Bethesda)">
        <title>Hybrid Assembly of the Genome of the Entomopathogenic Nematode Steinernema carpocapsae Identifies the X-Chromosome.</title>
        <authorList>
            <person name="Serra L."/>
            <person name="Macchietto M."/>
            <person name="Macias-Munoz A."/>
            <person name="McGill C.J."/>
            <person name="Rodriguez I.M."/>
            <person name="Rodriguez B."/>
            <person name="Murad R."/>
            <person name="Mortazavi A."/>
        </authorList>
    </citation>
    <scope>NUCLEOTIDE SEQUENCE [LARGE SCALE GENOMIC DNA]</scope>
    <source>
        <strain evidence="1 2">ALL</strain>
    </source>
</reference>
<dbReference type="Proteomes" id="UP000298663">
    <property type="component" value="Unassembled WGS sequence"/>
</dbReference>
<dbReference type="AlphaFoldDB" id="A0A4U5MWY9"/>
<comment type="caution">
    <text evidence="1">The sequence shown here is derived from an EMBL/GenBank/DDBJ whole genome shotgun (WGS) entry which is preliminary data.</text>
</comment>
<name>A0A4U5MWY9_STECR</name>
<keyword evidence="2" id="KW-1185">Reference proteome</keyword>
<accession>A0A4U5MWY9</accession>
<evidence type="ECO:0000313" key="1">
    <source>
        <dbReference type="EMBL" id="TKR73982.1"/>
    </source>
</evidence>
<gene>
    <name evidence="1" type="ORF">L596_021217</name>
</gene>
<organism evidence="1 2">
    <name type="scientific">Steinernema carpocapsae</name>
    <name type="common">Entomopathogenic nematode</name>
    <dbReference type="NCBI Taxonomy" id="34508"/>
    <lineage>
        <taxon>Eukaryota</taxon>
        <taxon>Metazoa</taxon>
        <taxon>Ecdysozoa</taxon>
        <taxon>Nematoda</taxon>
        <taxon>Chromadorea</taxon>
        <taxon>Rhabditida</taxon>
        <taxon>Tylenchina</taxon>
        <taxon>Panagrolaimomorpha</taxon>
        <taxon>Strongyloidoidea</taxon>
        <taxon>Steinernematidae</taxon>
        <taxon>Steinernema</taxon>
    </lineage>
</organism>
<reference evidence="1 2" key="1">
    <citation type="journal article" date="2015" name="Genome Biol.">
        <title>Comparative genomics of Steinernema reveals deeply conserved gene regulatory networks.</title>
        <authorList>
            <person name="Dillman A.R."/>
            <person name="Macchietto M."/>
            <person name="Porter C.F."/>
            <person name="Rogers A."/>
            <person name="Williams B."/>
            <person name="Antoshechkin I."/>
            <person name="Lee M.M."/>
            <person name="Goodwin Z."/>
            <person name="Lu X."/>
            <person name="Lewis E.E."/>
            <person name="Goodrich-Blair H."/>
            <person name="Stock S.P."/>
            <person name="Adams B.J."/>
            <person name="Sternberg P.W."/>
            <person name="Mortazavi A."/>
        </authorList>
    </citation>
    <scope>NUCLEOTIDE SEQUENCE [LARGE SCALE GENOMIC DNA]</scope>
    <source>
        <strain evidence="1 2">ALL</strain>
    </source>
</reference>
<protein>
    <submittedName>
        <fullName evidence="1">Uncharacterized protein</fullName>
    </submittedName>
</protein>
<sequence length="143" mass="15843">MSVLKTYDTEKKENETMQFEEKSKIARVAKKPIDVDEFGSHRLVRPVNSSLRLGLCFSKQGMLPNSLAGTRIQCHLESFGLCTIHPQCPGFDRGRVDSVEEGEVSTAYSQSVLLYSIQDSTANFTNSAAKMDQTTANKVCFAV</sequence>
<evidence type="ECO:0000313" key="2">
    <source>
        <dbReference type="Proteomes" id="UP000298663"/>
    </source>
</evidence>
<proteinExistence type="predicted"/>
<dbReference type="EMBL" id="AZBU02000006">
    <property type="protein sequence ID" value="TKR73982.1"/>
    <property type="molecule type" value="Genomic_DNA"/>
</dbReference>